<organism evidence="1 2">
    <name type="scientific">Sphaerobolus stellatus (strain SS14)</name>
    <dbReference type="NCBI Taxonomy" id="990650"/>
    <lineage>
        <taxon>Eukaryota</taxon>
        <taxon>Fungi</taxon>
        <taxon>Dikarya</taxon>
        <taxon>Basidiomycota</taxon>
        <taxon>Agaricomycotina</taxon>
        <taxon>Agaricomycetes</taxon>
        <taxon>Phallomycetidae</taxon>
        <taxon>Geastrales</taxon>
        <taxon>Sphaerobolaceae</taxon>
        <taxon>Sphaerobolus</taxon>
    </lineage>
</organism>
<name>A0A0C9VW07_SPHS4</name>
<proteinExistence type="predicted"/>
<dbReference type="HOGENOM" id="CLU_2414724_0_0_1"/>
<reference evidence="1 2" key="1">
    <citation type="submission" date="2014-06" db="EMBL/GenBank/DDBJ databases">
        <title>Evolutionary Origins and Diversification of the Mycorrhizal Mutualists.</title>
        <authorList>
            <consortium name="DOE Joint Genome Institute"/>
            <consortium name="Mycorrhizal Genomics Consortium"/>
            <person name="Kohler A."/>
            <person name="Kuo A."/>
            <person name="Nagy L.G."/>
            <person name="Floudas D."/>
            <person name="Copeland A."/>
            <person name="Barry K.W."/>
            <person name="Cichocki N."/>
            <person name="Veneault-Fourrey C."/>
            <person name="LaButti K."/>
            <person name="Lindquist E.A."/>
            <person name="Lipzen A."/>
            <person name="Lundell T."/>
            <person name="Morin E."/>
            <person name="Murat C."/>
            <person name="Riley R."/>
            <person name="Ohm R."/>
            <person name="Sun H."/>
            <person name="Tunlid A."/>
            <person name="Henrissat B."/>
            <person name="Grigoriev I.V."/>
            <person name="Hibbett D.S."/>
            <person name="Martin F."/>
        </authorList>
    </citation>
    <scope>NUCLEOTIDE SEQUENCE [LARGE SCALE GENOMIC DNA]</scope>
    <source>
        <strain evidence="1 2">SS14</strain>
    </source>
</reference>
<gene>
    <name evidence="1" type="ORF">M422DRAFT_31167</name>
</gene>
<dbReference type="AlphaFoldDB" id="A0A0C9VW07"/>
<keyword evidence="2" id="KW-1185">Reference proteome</keyword>
<dbReference type="OrthoDB" id="2688963at2759"/>
<accession>A0A0C9VW07</accession>
<dbReference type="Proteomes" id="UP000054279">
    <property type="component" value="Unassembled WGS sequence"/>
</dbReference>
<sequence length="92" mass="10665">MELNLSFLWTSPKPPSSFSNLTNHSHEELIIIRARQLEKRQEDLDLIKERVLKARYTSIAQFEKENASLIIDYDFAPGSLGLVQNFRIETSD</sequence>
<evidence type="ECO:0000313" key="1">
    <source>
        <dbReference type="EMBL" id="KIJ42870.1"/>
    </source>
</evidence>
<dbReference type="EMBL" id="KN837127">
    <property type="protein sequence ID" value="KIJ42870.1"/>
    <property type="molecule type" value="Genomic_DNA"/>
</dbReference>
<protein>
    <submittedName>
        <fullName evidence="1">Uncharacterized protein</fullName>
    </submittedName>
</protein>
<evidence type="ECO:0000313" key="2">
    <source>
        <dbReference type="Proteomes" id="UP000054279"/>
    </source>
</evidence>